<keyword evidence="5" id="KW-0378">Hydrolase</keyword>
<dbReference type="Proteomes" id="UP001151287">
    <property type="component" value="Unassembled WGS sequence"/>
</dbReference>
<dbReference type="AlphaFoldDB" id="A0A9Q0HT79"/>
<evidence type="ECO:0000259" key="8">
    <source>
        <dbReference type="Pfam" id="PF00933"/>
    </source>
</evidence>
<comment type="catalytic activity">
    <reaction evidence="1">
        <text>Hydrolysis of terminal, non-reducing beta-D-glucosyl residues with release of beta-D-glucose.</text>
        <dbReference type="EC" id="3.2.1.21"/>
    </reaction>
</comment>
<keyword evidence="4 7" id="KW-0732">Signal</keyword>
<evidence type="ECO:0000256" key="2">
    <source>
        <dbReference type="ARBA" id="ARBA00005336"/>
    </source>
</evidence>
<dbReference type="EMBL" id="JAMQYH010000002">
    <property type="protein sequence ID" value="KAJ1697541.1"/>
    <property type="molecule type" value="Genomic_DNA"/>
</dbReference>
<dbReference type="EC" id="3.2.1.21" evidence="3"/>
<evidence type="ECO:0000313" key="9">
    <source>
        <dbReference type="EMBL" id="KAJ1697541.1"/>
    </source>
</evidence>
<dbReference type="PANTHER" id="PTHR30620:SF16">
    <property type="entry name" value="LYSOSOMAL BETA GLUCOSIDASE"/>
    <property type="match status" value="1"/>
</dbReference>
<organism evidence="9 10">
    <name type="scientific">Rhynchospora breviuscula</name>
    <dbReference type="NCBI Taxonomy" id="2022672"/>
    <lineage>
        <taxon>Eukaryota</taxon>
        <taxon>Viridiplantae</taxon>
        <taxon>Streptophyta</taxon>
        <taxon>Embryophyta</taxon>
        <taxon>Tracheophyta</taxon>
        <taxon>Spermatophyta</taxon>
        <taxon>Magnoliopsida</taxon>
        <taxon>Liliopsida</taxon>
        <taxon>Poales</taxon>
        <taxon>Cyperaceae</taxon>
        <taxon>Cyperoideae</taxon>
        <taxon>Rhynchosporeae</taxon>
        <taxon>Rhynchospora</taxon>
    </lineage>
</organism>
<dbReference type="GO" id="GO:0009251">
    <property type="term" value="P:glucan catabolic process"/>
    <property type="evidence" value="ECO:0007669"/>
    <property type="project" value="TreeGrafter"/>
</dbReference>
<evidence type="ECO:0000256" key="7">
    <source>
        <dbReference type="SAM" id="SignalP"/>
    </source>
</evidence>
<evidence type="ECO:0000256" key="3">
    <source>
        <dbReference type="ARBA" id="ARBA00012744"/>
    </source>
</evidence>
<reference evidence="9" key="1">
    <citation type="journal article" date="2022" name="Cell">
        <title>Repeat-based holocentromeres influence genome architecture and karyotype evolution.</title>
        <authorList>
            <person name="Hofstatter P.G."/>
            <person name="Thangavel G."/>
            <person name="Lux T."/>
            <person name="Neumann P."/>
            <person name="Vondrak T."/>
            <person name="Novak P."/>
            <person name="Zhang M."/>
            <person name="Costa L."/>
            <person name="Castellani M."/>
            <person name="Scott A."/>
            <person name="Toegelov H."/>
            <person name="Fuchs J."/>
            <person name="Mata-Sucre Y."/>
            <person name="Dias Y."/>
            <person name="Vanzela A.L.L."/>
            <person name="Huettel B."/>
            <person name="Almeida C.C.S."/>
            <person name="Simkova H."/>
            <person name="Souza G."/>
            <person name="Pedrosa-Harand A."/>
            <person name="Macas J."/>
            <person name="Mayer K.F.X."/>
            <person name="Houben A."/>
            <person name="Marques A."/>
        </authorList>
    </citation>
    <scope>NUCLEOTIDE SEQUENCE</scope>
    <source>
        <strain evidence="9">RhyBre1mFocal</strain>
    </source>
</reference>
<keyword evidence="10" id="KW-1185">Reference proteome</keyword>
<dbReference type="InterPro" id="IPR001764">
    <property type="entry name" value="Glyco_hydro_3_N"/>
</dbReference>
<dbReference type="SUPFAM" id="SSF51445">
    <property type="entry name" value="(Trans)glycosidases"/>
    <property type="match status" value="1"/>
</dbReference>
<evidence type="ECO:0000256" key="4">
    <source>
        <dbReference type="ARBA" id="ARBA00022729"/>
    </source>
</evidence>
<evidence type="ECO:0000313" key="10">
    <source>
        <dbReference type="Proteomes" id="UP001151287"/>
    </source>
</evidence>
<dbReference type="InterPro" id="IPR017853">
    <property type="entry name" value="GH"/>
</dbReference>
<evidence type="ECO:0000256" key="5">
    <source>
        <dbReference type="ARBA" id="ARBA00022801"/>
    </source>
</evidence>
<feature type="domain" description="Glycoside hydrolase family 3 N-terminal" evidence="8">
    <location>
        <begin position="111"/>
        <end position="230"/>
    </location>
</feature>
<dbReference type="GO" id="GO:0008422">
    <property type="term" value="F:beta-glucosidase activity"/>
    <property type="evidence" value="ECO:0007669"/>
    <property type="project" value="UniProtKB-EC"/>
</dbReference>
<evidence type="ECO:0000256" key="1">
    <source>
        <dbReference type="ARBA" id="ARBA00000448"/>
    </source>
</evidence>
<feature type="signal peptide" evidence="7">
    <location>
        <begin position="1"/>
        <end position="23"/>
    </location>
</feature>
<dbReference type="Gene3D" id="3.20.20.300">
    <property type="entry name" value="Glycoside hydrolase, family 3, N-terminal domain"/>
    <property type="match status" value="2"/>
</dbReference>
<dbReference type="PANTHER" id="PTHR30620">
    <property type="entry name" value="PERIPLASMIC BETA-GLUCOSIDASE-RELATED"/>
    <property type="match status" value="1"/>
</dbReference>
<accession>A0A9Q0HT79</accession>
<sequence length="238" mass="26910">MKVLHNITIFLILLCCSVQPSSAECMKYKDPKVPLKACIADLLSRMTLAEKIGQMTQIGRLNATSDVLRNYFICMDCSISYENLITIVLRFYTISRKFVAACAKHYSEVSTHMAPYYNAIVKGVSTVMVSYSSWNGEKMHANHFLVADFLKNKLNFRGFVISDWQGIDKITSPMGANYSYSIQQASITAGLDMVMIPYNYFDFINILTNFVKAGVIPMSRIDDAVRRILRDKFIMGAP</sequence>
<gene>
    <name evidence="9" type="ORF">LUZ63_006053</name>
</gene>
<comment type="caution">
    <text evidence="9">The sequence shown here is derived from an EMBL/GenBank/DDBJ whole genome shotgun (WGS) entry which is preliminary data.</text>
</comment>
<comment type="similarity">
    <text evidence="2">Belongs to the glycosyl hydrolase 3 family.</text>
</comment>
<feature type="chain" id="PRO_5040376894" description="beta-glucosidase" evidence="7">
    <location>
        <begin position="24"/>
        <end position="238"/>
    </location>
</feature>
<keyword evidence="6" id="KW-0326">Glycosidase</keyword>
<dbReference type="OrthoDB" id="416222at2759"/>
<evidence type="ECO:0000256" key="6">
    <source>
        <dbReference type="ARBA" id="ARBA00023295"/>
    </source>
</evidence>
<protein>
    <recommendedName>
        <fullName evidence="3">beta-glucosidase</fullName>
        <ecNumber evidence="3">3.2.1.21</ecNumber>
    </recommendedName>
</protein>
<name>A0A9Q0HT79_9POAL</name>
<proteinExistence type="inferred from homology"/>
<dbReference type="InterPro" id="IPR051915">
    <property type="entry name" value="Cellulose_Degrad_GH3"/>
</dbReference>
<dbReference type="Pfam" id="PF00933">
    <property type="entry name" value="Glyco_hydro_3"/>
    <property type="match status" value="1"/>
</dbReference>
<dbReference type="InterPro" id="IPR036962">
    <property type="entry name" value="Glyco_hydro_3_N_sf"/>
</dbReference>